<dbReference type="KEGG" id="tuz:TUZN_1761"/>
<keyword evidence="7 14" id="KW-0028">Amino-acid biosynthesis</keyword>
<gene>
    <name evidence="14" type="primary">aroK</name>
    <name evidence="16" type="ordered locus">TUZN_1761</name>
</gene>
<dbReference type="EMBL" id="CP002590">
    <property type="protein sequence ID" value="AEA13222.1"/>
    <property type="molecule type" value="Genomic_DNA"/>
</dbReference>
<comment type="subcellular location">
    <subcellularLocation>
        <location evidence="1 14">Cytoplasm</location>
    </subcellularLocation>
</comment>
<evidence type="ECO:0000256" key="14">
    <source>
        <dbReference type="HAMAP-Rule" id="MF_00370"/>
    </source>
</evidence>
<evidence type="ECO:0000313" key="17">
    <source>
        <dbReference type="Proteomes" id="UP000008138"/>
    </source>
</evidence>
<evidence type="ECO:0000256" key="13">
    <source>
        <dbReference type="ARBA" id="ARBA00048567"/>
    </source>
</evidence>
<proteinExistence type="inferred from homology"/>
<evidence type="ECO:0000256" key="11">
    <source>
        <dbReference type="ARBA" id="ARBA00022840"/>
    </source>
</evidence>
<feature type="domain" description="GHMP kinase N-terminal" evidence="15">
    <location>
        <begin position="41"/>
        <end position="126"/>
    </location>
</feature>
<dbReference type="GO" id="GO:0008652">
    <property type="term" value="P:amino acid biosynthetic process"/>
    <property type="evidence" value="ECO:0007669"/>
    <property type="project" value="UniProtKB-KW"/>
</dbReference>
<feature type="binding site" evidence="14">
    <location>
        <begin position="66"/>
        <end position="76"/>
    </location>
    <ligand>
        <name>ATP</name>
        <dbReference type="ChEBI" id="CHEBI:30616"/>
    </ligand>
</feature>
<dbReference type="HOGENOM" id="CLU_073768_0_0_2"/>
<sequence length="258" mass="26639">MNAIALGIGASFPLSLKVVAEVCEADGDAVSSYADIDLSPIYKALEILRARFKFGGVAVRFSGDLPTAGGLKSSSAALNSLILALNELFGLGLSRLDAARLNAEISKAVGISVTGAFDDATASALGEAWLTDNGENALLRKLDVSGAALVLIPPWGKGRGRLEEMRAVAPAVRAAVLYALRGDWKTAMAINAIAYGFALGYDPAPTIEALRMGAVGGVSGTGPSHVFVADDVDKLYSALSRYGRLIRAEIPSGPCAVT</sequence>
<evidence type="ECO:0000256" key="3">
    <source>
        <dbReference type="ARBA" id="ARBA00010202"/>
    </source>
</evidence>
<keyword evidence="6 14" id="KW-0963">Cytoplasm</keyword>
<organism evidence="16 17">
    <name type="scientific">Thermoproteus uzoniensis (strain 768-20)</name>
    <dbReference type="NCBI Taxonomy" id="999630"/>
    <lineage>
        <taxon>Archaea</taxon>
        <taxon>Thermoproteota</taxon>
        <taxon>Thermoprotei</taxon>
        <taxon>Thermoproteales</taxon>
        <taxon>Thermoproteaceae</taxon>
        <taxon>Thermoproteus</taxon>
    </lineage>
</organism>
<dbReference type="InterPro" id="IPR014721">
    <property type="entry name" value="Ribsml_uS5_D2-typ_fold_subgr"/>
</dbReference>
<dbReference type="GO" id="GO:0009073">
    <property type="term" value="P:aromatic amino acid family biosynthetic process"/>
    <property type="evidence" value="ECO:0007669"/>
    <property type="project" value="UniProtKB-KW"/>
</dbReference>
<evidence type="ECO:0000259" key="15">
    <source>
        <dbReference type="Pfam" id="PF00288"/>
    </source>
</evidence>
<evidence type="ECO:0000256" key="1">
    <source>
        <dbReference type="ARBA" id="ARBA00004496"/>
    </source>
</evidence>
<accession>F2L3I3</accession>
<dbReference type="GO" id="GO:0004765">
    <property type="term" value="F:shikimate kinase activity"/>
    <property type="evidence" value="ECO:0007669"/>
    <property type="project" value="UniProtKB-UniRule"/>
</dbReference>
<dbReference type="Gene3D" id="3.30.230.10">
    <property type="match status" value="1"/>
</dbReference>
<reference evidence="16 17" key="1">
    <citation type="journal article" date="2011" name="J. Bacteriol.">
        <title>Complete genome sequence of the thermoacidophilic crenarchaeon Thermoproteus uzoniensis 768-20.</title>
        <authorList>
            <person name="Mardanov A.V."/>
            <person name="Gumerov V.M."/>
            <person name="Beletsky A.V."/>
            <person name="Prokofeva M.I."/>
            <person name="Bonch-Osmolovskaya E.A."/>
            <person name="Ravin N.V."/>
            <person name="Skryabin K.G."/>
        </authorList>
    </citation>
    <scope>NUCLEOTIDE SEQUENCE [LARGE SCALE GENOMIC DNA]</scope>
    <source>
        <strain evidence="16 17">768-20</strain>
    </source>
</reference>
<evidence type="ECO:0000313" key="16">
    <source>
        <dbReference type="EMBL" id="AEA13222.1"/>
    </source>
</evidence>
<evidence type="ECO:0000256" key="12">
    <source>
        <dbReference type="ARBA" id="ARBA00023141"/>
    </source>
</evidence>
<dbReference type="PIRSF" id="PIRSF005758">
    <property type="entry name" value="Shikimt_kin_arch"/>
    <property type="match status" value="1"/>
</dbReference>
<keyword evidence="10 14" id="KW-0418">Kinase</keyword>
<dbReference type="HAMAP" id="MF_00370">
    <property type="entry name" value="Shik_kinase_arch"/>
    <property type="match status" value="1"/>
</dbReference>
<dbReference type="eggNOG" id="arCOG01025">
    <property type="taxonomic scope" value="Archaea"/>
</dbReference>
<name>F2L3I3_THEU7</name>
<keyword evidence="12 14" id="KW-0057">Aromatic amino acid biosynthesis</keyword>
<dbReference type="PANTHER" id="PTHR20861:SF3">
    <property type="entry name" value="SHIKIMATE KINASE"/>
    <property type="match status" value="1"/>
</dbReference>
<evidence type="ECO:0000256" key="8">
    <source>
        <dbReference type="ARBA" id="ARBA00022679"/>
    </source>
</evidence>
<evidence type="ECO:0000256" key="4">
    <source>
        <dbReference type="ARBA" id="ARBA00012154"/>
    </source>
</evidence>
<dbReference type="PANTHER" id="PTHR20861">
    <property type="entry name" value="HOMOSERINE/4-DIPHOSPHOCYTIDYL-2-C-METHYL-D-ERYTHRITOL KINASE"/>
    <property type="match status" value="1"/>
</dbReference>
<reference key="2">
    <citation type="submission" date="2011-03" db="EMBL/GenBank/DDBJ databases">
        <title>Complete genome sequence of the thermoacidophilic crenarchaeon Thermoproteus uzoniensis 768-20.</title>
        <authorList>
            <person name="Mardanov A.V."/>
            <person name="Gumerov V.M."/>
            <person name="Beletsky A.V."/>
            <person name="Prokofeva M.I."/>
            <person name="Bonch-Osmolovskaya E.A."/>
            <person name="Ravin N.V."/>
            <person name="Skryabin K.G."/>
        </authorList>
    </citation>
    <scope>NUCLEOTIDE SEQUENCE</scope>
    <source>
        <strain>768-20</strain>
    </source>
</reference>
<dbReference type="InterPro" id="IPR006204">
    <property type="entry name" value="GHMP_kinase_N_dom"/>
</dbReference>
<comment type="similarity">
    <text evidence="3 14">Belongs to the GHMP kinase family. Archaeal shikimate kinase subfamily.</text>
</comment>
<dbReference type="GO" id="GO:0009423">
    <property type="term" value="P:chorismate biosynthetic process"/>
    <property type="evidence" value="ECO:0007669"/>
    <property type="project" value="UniProtKB-UniRule"/>
</dbReference>
<dbReference type="GO" id="GO:0005737">
    <property type="term" value="C:cytoplasm"/>
    <property type="evidence" value="ECO:0007669"/>
    <property type="project" value="UniProtKB-SubCell"/>
</dbReference>
<dbReference type="InterPro" id="IPR010189">
    <property type="entry name" value="SK_arc"/>
</dbReference>
<dbReference type="UniPathway" id="UPA00053">
    <property type="reaction ID" value="UER00088"/>
</dbReference>
<evidence type="ECO:0000256" key="2">
    <source>
        <dbReference type="ARBA" id="ARBA00004842"/>
    </source>
</evidence>
<dbReference type="Pfam" id="PF00288">
    <property type="entry name" value="GHMP_kinases_N"/>
    <property type="match status" value="1"/>
</dbReference>
<evidence type="ECO:0000256" key="6">
    <source>
        <dbReference type="ARBA" id="ARBA00022490"/>
    </source>
</evidence>
<dbReference type="AlphaFoldDB" id="F2L3I3"/>
<dbReference type="EC" id="2.7.1.71" evidence="4 14"/>
<protein>
    <recommendedName>
        <fullName evidence="5 14">Shikimate kinase</fullName>
        <shortName evidence="14">SK</shortName>
        <ecNumber evidence="4 14">2.7.1.71</ecNumber>
    </recommendedName>
</protein>
<dbReference type="InterPro" id="IPR020568">
    <property type="entry name" value="Ribosomal_Su5_D2-typ_SF"/>
</dbReference>
<keyword evidence="9 14" id="KW-0547">Nucleotide-binding</keyword>
<dbReference type="GO" id="GO:0005524">
    <property type="term" value="F:ATP binding"/>
    <property type="evidence" value="ECO:0007669"/>
    <property type="project" value="UniProtKB-UniRule"/>
</dbReference>
<dbReference type="STRING" id="999630.TUZN_1761"/>
<evidence type="ECO:0000256" key="5">
    <source>
        <dbReference type="ARBA" id="ARBA00013853"/>
    </source>
</evidence>
<comment type="pathway">
    <text evidence="2 14">Metabolic intermediate biosynthesis; chorismate biosynthesis; chorismate from D-erythrose 4-phosphate and phosphoenolpyruvate: step 5/7.</text>
</comment>
<dbReference type="Proteomes" id="UP000008138">
    <property type="component" value="Chromosome"/>
</dbReference>
<dbReference type="SUPFAM" id="SSF54211">
    <property type="entry name" value="Ribosomal protein S5 domain 2-like"/>
    <property type="match status" value="1"/>
</dbReference>
<evidence type="ECO:0000256" key="9">
    <source>
        <dbReference type="ARBA" id="ARBA00022741"/>
    </source>
</evidence>
<comment type="catalytic activity">
    <reaction evidence="13 14">
        <text>shikimate + ATP = 3-phosphoshikimate + ADP + H(+)</text>
        <dbReference type="Rhea" id="RHEA:13121"/>
        <dbReference type="ChEBI" id="CHEBI:15378"/>
        <dbReference type="ChEBI" id="CHEBI:30616"/>
        <dbReference type="ChEBI" id="CHEBI:36208"/>
        <dbReference type="ChEBI" id="CHEBI:145989"/>
        <dbReference type="ChEBI" id="CHEBI:456216"/>
        <dbReference type="EC" id="2.7.1.71"/>
    </reaction>
</comment>
<evidence type="ECO:0000256" key="10">
    <source>
        <dbReference type="ARBA" id="ARBA00022777"/>
    </source>
</evidence>
<keyword evidence="17" id="KW-1185">Reference proteome</keyword>
<keyword evidence="11 14" id="KW-0067">ATP-binding</keyword>
<dbReference type="NCBIfam" id="TIGR01920">
    <property type="entry name" value="Shik_kin_archae"/>
    <property type="match status" value="1"/>
</dbReference>
<evidence type="ECO:0000256" key="7">
    <source>
        <dbReference type="ARBA" id="ARBA00022605"/>
    </source>
</evidence>
<keyword evidence="8 14" id="KW-0808">Transferase</keyword>